<evidence type="ECO:0000313" key="1">
    <source>
        <dbReference type="EMBL" id="JAH52945.1"/>
    </source>
</evidence>
<proteinExistence type="predicted"/>
<organism evidence="1">
    <name type="scientific">Anguilla anguilla</name>
    <name type="common">European freshwater eel</name>
    <name type="synonym">Muraena anguilla</name>
    <dbReference type="NCBI Taxonomy" id="7936"/>
    <lineage>
        <taxon>Eukaryota</taxon>
        <taxon>Metazoa</taxon>
        <taxon>Chordata</taxon>
        <taxon>Craniata</taxon>
        <taxon>Vertebrata</taxon>
        <taxon>Euteleostomi</taxon>
        <taxon>Actinopterygii</taxon>
        <taxon>Neopterygii</taxon>
        <taxon>Teleostei</taxon>
        <taxon>Anguilliformes</taxon>
        <taxon>Anguillidae</taxon>
        <taxon>Anguilla</taxon>
    </lineage>
</organism>
<sequence length="41" mass="5069">MLKYQLPVIPLSTSGSSPRPFPVRIWIQIICWLNRYRYRYR</sequence>
<accession>A0A0E9TJ78</accession>
<reference evidence="1" key="2">
    <citation type="journal article" date="2015" name="Fish Shellfish Immunol.">
        <title>Early steps in the European eel (Anguilla anguilla)-Vibrio vulnificus interaction in the gills: Role of the RtxA13 toxin.</title>
        <authorList>
            <person name="Callol A."/>
            <person name="Pajuelo D."/>
            <person name="Ebbesson L."/>
            <person name="Teles M."/>
            <person name="MacKenzie S."/>
            <person name="Amaro C."/>
        </authorList>
    </citation>
    <scope>NUCLEOTIDE SEQUENCE</scope>
</reference>
<dbReference type="AlphaFoldDB" id="A0A0E9TJ78"/>
<protein>
    <submittedName>
        <fullName evidence="1">Uncharacterized protein</fullName>
    </submittedName>
</protein>
<dbReference type="EMBL" id="GBXM01055632">
    <property type="protein sequence ID" value="JAH52945.1"/>
    <property type="molecule type" value="Transcribed_RNA"/>
</dbReference>
<name>A0A0E9TJ78_ANGAN</name>
<reference evidence="1" key="1">
    <citation type="submission" date="2014-11" db="EMBL/GenBank/DDBJ databases">
        <authorList>
            <person name="Amaro Gonzalez C."/>
        </authorList>
    </citation>
    <scope>NUCLEOTIDE SEQUENCE</scope>
</reference>